<accession>A0AA37Q5C1</accession>
<evidence type="ECO:0000313" key="1">
    <source>
        <dbReference type="EMBL" id="GLC26619.1"/>
    </source>
</evidence>
<keyword evidence="2" id="KW-1185">Reference proteome</keyword>
<protein>
    <submittedName>
        <fullName evidence="1">Uncharacterized protein</fullName>
    </submittedName>
</protein>
<sequence>MWNPGKAAGYYLALAKLPGGEGESKQKFSTPLEHRAGPAIIKSCAADAARQVEVPERFRSARLK</sequence>
<evidence type="ECO:0000313" key="2">
    <source>
        <dbReference type="Proteomes" id="UP001161325"/>
    </source>
</evidence>
<dbReference type="EMBL" id="BRXS01000004">
    <property type="protein sequence ID" value="GLC26619.1"/>
    <property type="molecule type" value="Genomic_DNA"/>
</dbReference>
<name>A0AA37Q5C1_9BACT</name>
<organism evidence="1 2">
    <name type="scientific">Roseisolibacter agri</name>
    <dbReference type="NCBI Taxonomy" id="2014610"/>
    <lineage>
        <taxon>Bacteria</taxon>
        <taxon>Pseudomonadati</taxon>
        <taxon>Gemmatimonadota</taxon>
        <taxon>Gemmatimonadia</taxon>
        <taxon>Gemmatimonadales</taxon>
        <taxon>Gemmatimonadaceae</taxon>
        <taxon>Roseisolibacter</taxon>
    </lineage>
</organism>
<proteinExistence type="predicted"/>
<gene>
    <name evidence="1" type="ORF">rosag_31320</name>
</gene>
<dbReference type="Proteomes" id="UP001161325">
    <property type="component" value="Unassembled WGS sequence"/>
</dbReference>
<comment type="caution">
    <text evidence="1">The sequence shown here is derived from an EMBL/GenBank/DDBJ whole genome shotgun (WGS) entry which is preliminary data.</text>
</comment>
<dbReference type="AlphaFoldDB" id="A0AA37Q5C1"/>
<reference evidence="1" key="1">
    <citation type="submission" date="2022-08" db="EMBL/GenBank/DDBJ databases">
        <title>Draft genome sequencing of Roseisolibacter agri AW1220.</title>
        <authorList>
            <person name="Tobiishi Y."/>
            <person name="Tonouchi A."/>
        </authorList>
    </citation>
    <scope>NUCLEOTIDE SEQUENCE</scope>
    <source>
        <strain evidence="1">AW1220</strain>
    </source>
</reference>